<accession>A0A2A4X148</accession>
<name>A0A2A4X148_9GAMM</name>
<protein>
    <submittedName>
        <fullName evidence="1">Uncharacterized protein</fullName>
    </submittedName>
</protein>
<sequence length="79" mass="9002">MNIKEIVKNQNAHFVFYRDQSLFYETDNGFLFSVPISDAGSATINSEEKAIMLMRYIRKHIARTESARSAQNAKNSDGN</sequence>
<evidence type="ECO:0000313" key="1">
    <source>
        <dbReference type="EMBL" id="PCI75805.1"/>
    </source>
</evidence>
<proteinExistence type="predicted"/>
<gene>
    <name evidence="1" type="ORF">COB20_12105</name>
</gene>
<reference evidence="2" key="1">
    <citation type="submission" date="2017-08" db="EMBL/GenBank/DDBJ databases">
        <title>A dynamic microbial community with high functional redundancy inhabits the cold, oxic subseafloor aquifer.</title>
        <authorList>
            <person name="Tully B.J."/>
            <person name="Wheat C.G."/>
            <person name="Glazer B.T."/>
            <person name="Huber J.A."/>
        </authorList>
    </citation>
    <scope>NUCLEOTIDE SEQUENCE [LARGE SCALE GENOMIC DNA]</scope>
</reference>
<dbReference type="Proteomes" id="UP000218767">
    <property type="component" value="Unassembled WGS sequence"/>
</dbReference>
<comment type="caution">
    <text evidence="1">The sequence shown here is derived from an EMBL/GenBank/DDBJ whole genome shotgun (WGS) entry which is preliminary data.</text>
</comment>
<organism evidence="1 2">
    <name type="scientific">SAR86 cluster bacterium</name>
    <dbReference type="NCBI Taxonomy" id="2030880"/>
    <lineage>
        <taxon>Bacteria</taxon>
        <taxon>Pseudomonadati</taxon>
        <taxon>Pseudomonadota</taxon>
        <taxon>Gammaproteobacteria</taxon>
        <taxon>SAR86 cluster</taxon>
    </lineage>
</organism>
<dbReference type="AlphaFoldDB" id="A0A2A4X148"/>
<dbReference type="EMBL" id="NVUL01000067">
    <property type="protein sequence ID" value="PCI75805.1"/>
    <property type="molecule type" value="Genomic_DNA"/>
</dbReference>
<evidence type="ECO:0000313" key="2">
    <source>
        <dbReference type="Proteomes" id="UP000218767"/>
    </source>
</evidence>